<dbReference type="InterPro" id="IPR010106">
    <property type="entry name" value="RpnA"/>
</dbReference>
<protein>
    <submittedName>
        <fullName evidence="1">Rpn family recombination-promoting nuclease/putative transposase</fullName>
    </submittedName>
</protein>
<proteinExistence type="predicted"/>
<dbReference type="PANTHER" id="PTHR41317">
    <property type="entry name" value="PD-(D_E)XK NUCLEASE FAMILY TRANSPOSASE"/>
    <property type="match status" value="1"/>
</dbReference>
<evidence type="ECO:0000313" key="2">
    <source>
        <dbReference type="Proteomes" id="UP000434639"/>
    </source>
</evidence>
<dbReference type="EMBL" id="WMIB01000020">
    <property type="protein sequence ID" value="MTH54955.1"/>
    <property type="molecule type" value="Genomic_DNA"/>
</dbReference>
<dbReference type="Proteomes" id="UP000434639">
    <property type="component" value="Unassembled WGS sequence"/>
</dbReference>
<sequence length="207" mass="24317">MIGFLNAVLQTDVEDLYIVEEKLSKDKIDDKQGILDIKAVCSSGEKINIEVQLLNEFNMIERTLFYWSKLYTEDLKAAENYSDLHRTIAINIFGYNLFNEHQNFHSVFKIQNIDTGELLTNLLEIQCIELPKFSKTKPDNNPLHRWLLFLTEDKDQRNLMEVLKMDQLVSKADEKLRRLSADEEVIRTYQLREKYLLDLNTQVNGAR</sequence>
<comment type="caution">
    <text evidence="1">The sequence shown here is derived from an EMBL/GenBank/DDBJ whole genome shotgun (WGS) entry which is preliminary data.</text>
</comment>
<dbReference type="NCBIfam" id="TIGR01784">
    <property type="entry name" value="T_den_put_tspse"/>
    <property type="match status" value="1"/>
</dbReference>
<reference evidence="1 2" key="1">
    <citation type="journal article" date="2017" name="Int. J. Syst. Evol. Microbiol.">
        <title>Bacillus mangrovi sp. nov., isolated from a sediment sample from a mangrove forest.</title>
        <authorList>
            <person name="Gupta V."/>
            <person name="Singh P.K."/>
            <person name="Korpole S."/>
            <person name="Tanuku N.R.S."/>
            <person name="Pinnaka A.K."/>
        </authorList>
    </citation>
    <scope>NUCLEOTIDE SEQUENCE [LARGE SCALE GENOMIC DNA]</scope>
    <source>
        <strain evidence="1 2">KCTC 33872</strain>
    </source>
</reference>
<gene>
    <name evidence="1" type="ORF">GKZ89_16250</name>
</gene>
<accession>A0A7X2S7Z6</accession>
<name>A0A7X2S7Z6_9BACI</name>
<dbReference type="PANTHER" id="PTHR41317:SF1">
    <property type="entry name" value="PD-(D_E)XK NUCLEASE FAMILY TRANSPOSASE"/>
    <property type="match status" value="1"/>
</dbReference>
<keyword evidence="2" id="KW-1185">Reference proteome</keyword>
<dbReference type="AlphaFoldDB" id="A0A7X2S7Z6"/>
<dbReference type="OrthoDB" id="1097360at2"/>
<evidence type="ECO:0000313" key="1">
    <source>
        <dbReference type="EMBL" id="MTH54955.1"/>
    </source>
</evidence>
<dbReference type="Pfam" id="PF12784">
    <property type="entry name" value="PDDEXK_2"/>
    <property type="match status" value="1"/>
</dbReference>
<dbReference type="RefSeq" id="WP_155113458.1">
    <property type="nucleotide sequence ID" value="NZ_WMIB01000020.1"/>
</dbReference>
<feature type="non-terminal residue" evidence="1">
    <location>
        <position position="207"/>
    </location>
</feature>
<organism evidence="1 2">
    <name type="scientific">Metabacillus mangrovi</name>
    <dbReference type="NCBI Taxonomy" id="1491830"/>
    <lineage>
        <taxon>Bacteria</taxon>
        <taxon>Bacillati</taxon>
        <taxon>Bacillota</taxon>
        <taxon>Bacilli</taxon>
        <taxon>Bacillales</taxon>
        <taxon>Bacillaceae</taxon>
        <taxon>Metabacillus</taxon>
    </lineage>
</organism>